<dbReference type="Pfam" id="PF06808">
    <property type="entry name" value="DctM"/>
    <property type="match status" value="1"/>
</dbReference>
<feature type="transmembrane region" description="Helical" evidence="7">
    <location>
        <begin position="245"/>
        <end position="263"/>
    </location>
</feature>
<feature type="transmembrane region" description="Helical" evidence="7">
    <location>
        <begin position="317"/>
        <end position="347"/>
    </location>
</feature>
<comment type="caution">
    <text evidence="9">The sequence shown here is derived from an EMBL/GenBank/DDBJ whole genome shotgun (WGS) entry which is preliminary data.</text>
</comment>
<dbReference type="AlphaFoldDB" id="A0A841M466"/>
<dbReference type="InterPro" id="IPR004681">
    <property type="entry name" value="TRAP_DctM"/>
</dbReference>
<dbReference type="NCBIfam" id="TIGR00786">
    <property type="entry name" value="dctM"/>
    <property type="match status" value="1"/>
</dbReference>
<protein>
    <recommendedName>
        <fullName evidence="7">TRAP transporter large permease protein</fullName>
    </recommendedName>
</protein>
<accession>A0A841M466</accession>
<comment type="caution">
    <text evidence="7">Lacks conserved residue(s) required for the propagation of feature annotation.</text>
</comment>
<feature type="transmembrane region" description="Helical" evidence="7">
    <location>
        <begin position="404"/>
        <end position="425"/>
    </location>
</feature>
<dbReference type="GO" id="GO:0005886">
    <property type="term" value="C:plasma membrane"/>
    <property type="evidence" value="ECO:0007669"/>
    <property type="project" value="UniProtKB-SubCell"/>
</dbReference>
<keyword evidence="3 7" id="KW-0997">Cell inner membrane</keyword>
<evidence type="ECO:0000256" key="5">
    <source>
        <dbReference type="ARBA" id="ARBA00022989"/>
    </source>
</evidence>
<evidence type="ECO:0000313" key="10">
    <source>
        <dbReference type="Proteomes" id="UP000555393"/>
    </source>
</evidence>
<dbReference type="EMBL" id="JACIIU010000002">
    <property type="protein sequence ID" value="MBB6260374.1"/>
    <property type="molecule type" value="Genomic_DNA"/>
</dbReference>
<evidence type="ECO:0000256" key="1">
    <source>
        <dbReference type="ARBA" id="ARBA00004429"/>
    </source>
</evidence>
<feature type="transmembrane region" description="Helical" evidence="7">
    <location>
        <begin position="219"/>
        <end position="239"/>
    </location>
</feature>
<feature type="domain" description="TRAP C4-dicarboxylate transport system permease DctM subunit" evidence="8">
    <location>
        <begin position="10"/>
        <end position="421"/>
    </location>
</feature>
<keyword evidence="10" id="KW-1185">Reference proteome</keyword>
<evidence type="ECO:0000313" key="9">
    <source>
        <dbReference type="EMBL" id="MBB6260374.1"/>
    </source>
</evidence>
<comment type="function">
    <text evidence="7">Part of the tripartite ATP-independent periplasmic (TRAP) transport system.</text>
</comment>
<evidence type="ECO:0000259" key="8">
    <source>
        <dbReference type="Pfam" id="PF06808"/>
    </source>
</evidence>
<comment type="subunit">
    <text evidence="7">The complex comprises the extracytoplasmic solute receptor protein and the two transmembrane proteins.</text>
</comment>
<proteinExistence type="inferred from homology"/>
<sequence>MTVTLIACFIVVALVFLRIPVGFAMLLVGILGIAHVRDMELALGLLGSTTMETVVSFELSVIPLFLLMGNVINRANISRELYDCANKFVAHRRGGLAMATVMSCGVFSAICGSSLATVATISKVALPAMRRHNYSDELAAGAIAAGGTLGVLIPPSVLLILYGLLTETSIGQLFAAGFIPGIIGVGFYLLAVQAAVWYKPSLGPAAERFPWRERLQSTKGVLLPVLLFLVVIGGIYAGFFTPTESAGIGAIASLMIAFGRGNFNLTDLKKVLIETVLVSASLFFILIGALYFSHLVTLSGFATSVLDLLGGANTSPMLVIFGIILIYLVLGCIMDSMAMVMLTVPIFAPLVMSLGFHPVWFGIIVVVVSEISFITPPIGINIFVLRSNQPDLSISTIYRGVTPFWISDLFRLALLTLFPALSLWLPSILF</sequence>
<keyword evidence="5 7" id="KW-1133">Transmembrane helix</keyword>
<gene>
    <name evidence="9" type="ORF">FHS77_000898</name>
</gene>
<feature type="transmembrane region" description="Helical" evidence="7">
    <location>
        <begin position="359"/>
        <end position="384"/>
    </location>
</feature>
<evidence type="ECO:0000256" key="3">
    <source>
        <dbReference type="ARBA" id="ARBA00022519"/>
    </source>
</evidence>
<dbReference type="PIRSF" id="PIRSF006066">
    <property type="entry name" value="HI0050"/>
    <property type="match status" value="1"/>
</dbReference>
<feature type="transmembrane region" description="Helical" evidence="7">
    <location>
        <begin position="6"/>
        <end position="33"/>
    </location>
</feature>
<dbReference type="GO" id="GO:0022857">
    <property type="term" value="F:transmembrane transporter activity"/>
    <property type="evidence" value="ECO:0007669"/>
    <property type="project" value="UniProtKB-UniRule"/>
</dbReference>
<feature type="transmembrane region" description="Helical" evidence="7">
    <location>
        <begin position="174"/>
        <end position="198"/>
    </location>
</feature>
<dbReference type="RefSeq" id="WP_184220525.1">
    <property type="nucleotide sequence ID" value="NZ_JACIIU010000002.1"/>
</dbReference>
<evidence type="ECO:0000256" key="6">
    <source>
        <dbReference type="ARBA" id="ARBA00023136"/>
    </source>
</evidence>
<feature type="transmembrane region" description="Helical" evidence="7">
    <location>
        <begin position="96"/>
        <end position="126"/>
    </location>
</feature>
<evidence type="ECO:0000256" key="2">
    <source>
        <dbReference type="ARBA" id="ARBA00022475"/>
    </source>
</evidence>
<evidence type="ECO:0000256" key="4">
    <source>
        <dbReference type="ARBA" id="ARBA00022692"/>
    </source>
</evidence>
<comment type="subcellular location">
    <subcellularLocation>
        <location evidence="1 7">Cell inner membrane</location>
        <topology evidence="1 7">Multi-pass membrane protein</topology>
    </subcellularLocation>
</comment>
<reference evidence="9 10" key="1">
    <citation type="submission" date="2020-08" db="EMBL/GenBank/DDBJ databases">
        <title>Genomic Encyclopedia of Type Strains, Phase IV (KMG-IV): sequencing the most valuable type-strain genomes for metagenomic binning, comparative biology and taxonomic classification.</title>
        <authorList>
            <person name="Goeker M."/>
        </authorList>
    </citation>
    <scope>NUCLEOTIDE SEQUENCE [LARGE SCALE GENOMIC DNA]</scope>
    <source>
        <strain evidence="9 10">DSM 22336</strain>
    </source>
</reference>
<evidence type="ECO:0000256" key="7">
    <source>
        <dbReference type="RuleBase" id="RU369079"/>
    </source>
</evidence>
<dbReference type="PANTHER" id="PTHR33362:SF5">
    <property type="entry name" value="C4-DICARBOXYLATE TRAP TRANSPORTER LARGE PERMEASE PROTEIN DCTM"/>
    <property type="match status" value="1"/>
</dbReference>
<comment type="similarity">
    <text evidence="7">Belongs to the TRAP transporter large permease family.</text>
</comment>
<dbReference type="InterPro" id="IPR010656">
    <property type="entry name" value="DctM"/>
</dbReference>
<dbReference type="Proteomes" id="UP000555393">
    <property type="component" value="Unassembled WGS sequence"/>
</dbReference>
<name>A0A841M466_9HYPH</name>
<organism evidence="9 10">
    <name type="scientific">Paenochrobactrum gallinarii</name>
    <dbReference type="NCBI Taxonomy" id="643673"/>
    <lineage>
        <taxon>Bacteria</taxon>
        <taxon>Pseudomonadati</taxon>
        <taxon>Pseudomonadota</taxon>
        <taxon>Alphaproteobacteria</taxon>
        <taxon>Hyphomicrobiales</taxon>
        <taxon>Brucellaceae</taxon>
        <taxon>Paenochrobactrum</taxon>
    </lineage>
</organism>
<dbReference type="PANTHER" id="PTHR33362">
    <property type="entry name" value="SIALIC ACID TRAP TRANSPORTER PERMEASE PROTEIN SIAT-RELATED"/>
    <property type="match status" value="1"/>
</dbReference>
<keyword evidence="6 7" id="KW-0472">Membrane</keyword>
<keyword evidence="2" id="KW-1003">Cell membrane</keyword>
<keyword evidence="4 7" id="KW-0812">Transmembrane</keyword>
<keyword evidence="7" id="KW-0813">Transport</keyword>
<feature type="transmembrane region" description="Helical" evidence="7">
    <location>
        <begin position="138"/>
        <end position="162"/>
    </location>
</feature>
<feature type="transmembrane region" description="Helical" evidence="7">
    <location>
        <begin position="275"/>
        <end position="297"/>
    </location>
</feature>